<evidence type="ECO:0000313" key="3">
    <source>
        <dbReference type="Proteomes" id="UP001164286"/>
    </source>
</evidence>
<feature type="compositionally biased region" description="Basic and acidic residues" evidence="1">
    <location>
        <begin position="122"/>
        <end position="134"/>
    </location>
</feature>
<dbReference type="AlphaFoldDB" id="A0AA38H1V6"/>
<evidence type="ECO:0000313" key="2">
    <source>
        <dbReference type="EMBL" id="KAI9632152.1"/>
    </source>
</evidence>
<gene>
    <name evidence="2" type="ORF">MKK02DRAFT_30686</name>
</gene>
<sequence length="230" mass="26733">MVMRGCPETLDDFEAYDRSRLGSQLQEDLFDAAYNTARNALGTPFRGVSGFDVTQKWRDEYGDHDQAVTDRRLSEYRNRRYELPPETVGEMFPTATSSPQSIATVESDSSETHDWPVSSNHPTHDYSEVPERPSEGSASVDDGSESDDGDRPPYPHDRDSYWDDDYIPTPHPILSRRAPSRRARRRQTMYRHEDDYDPPFQRSSRRGPRRSRHESRPSTRRSRSGRYSRR</sequence>
<dbReference type="EMBL" id="JAKWFO010000015">
    <property type="protein sequence ID" value="KAI9632152.1"/>
    <property type="molecule type" value="Genomic_DNA"/>
</dbReference>
<dbReference type="Proteomes" id="UP001164286">
    <property type="component" value="Unassembled WGS sequence"/>
</dbReference>
<accession>A0AA38H1V6</accession>
<reference evidence="2" key="1">
    <citation type="journal article" date="2022" name="G3 (Bethesda)">
        <title>High quality genome of the basidiomycete yeast Dioszegia hungarica PDD-24b-2 isolated from cloud water.</title>
        <authorList>
            <person name="Jarrige D."/>
            <person name="Haridas S."/>
            <person name="Bleykasten-Grosshans C."/>
            <person name="Joly M."/>
            <person name="Nadalig T."/>
            <person name="Sancelme M."/>
            <person name="Vuilleumier S."/>
            <person name="Grigoriev I.V."/>
            <person name="Amato P."/>
            <person name="Bringel F."/>
        </authorList>
    </citation>
    <scope>NUCLEOTIDE SEQUENCE</scope>
    <source>
        <strain evidence="2">PDD-24b-2</strain>
    </source>
</reference>
<organism evidence="2 3">
    <name type="scientific">Dioszegia hungarica</name>
    <dbReference type="NCBI Taxonomy" id="4972"/>
    <lineage>
        <taxon>Eukaryota</taxon>
        <taxon>Fungi</taxon>
        <taxon>Dikarya</taxon>
        <taxon>Basidiomycota</taxon>
        <taxon>Agaricomycotina</taxon>
        <taxon>Tremellomycetes</taxon>
        <taxon>Tremellales</taxon>
        <taxon>Bulleribasidiaceae</taxon>
        <taxon>Dioszegia</taxon>
    </lineage>
</organism>
<feature type="region of interest" description="Disordered" evidence="1">
    <location>
        <begin position="82"/>
        <end position="230"/>
    </location>
</feature>
<keyword evidence="3" id="KW-1185">Reference proteome</keyword>
<feature type="compositionally biased region" description="Basic residues" evidence="1">
    <location>
        <begin position="178"/>
        <end position="189"/>
    </location>
</feature>
<dbReference type="RefSeq" id="XP_052941929.1">
    <property type="nucleotide sequence ID" value="XM_053088109.1"/>
</dbReference>
<proteinExistence type="predicted"/>
<protein>
    <submittedName>
        <fullName evidence="2">Uncharacterized protein</fullName>
    </submittedName>
</protein>
<feature type="compositionally biased region" description="Basic and acidic residues" evidence="1">
    <location>
        <begin position="149"/>
        <end position="161"/>
    </location>
</feature>
<evidence type="ECO:0000256" key="1">
    <source>
        <dbReference type="SAM" id="MobiDB-lite"/>
    </source>
</evidence>
<dbReference type="GeneID" id="77727314"/>
<feature type="compositionally biased region" description="Polar residues" evidence="1">
    <location>
        <begin position="94"/>
        <end position="107"/>
    </location>
</feature>
<name>A0AA38H1V6_9TREE</name>
<comment type="caution">
    <text evidence="2">The sequence shown here is derived from an EMBL/GenBank/DDBJ whole genome shotgun (WGS) entry which is preliminary data.</text>
</comment>
<feature type="compositionally biased region" description="Basic residues" evidence="1">
    <location>
        <begin position="203"/>
        <end position="230"/>
    </location>
</feature>